<organism evidence="12 13">
    <name type="scientific">Sesamum alatum</name>
    <dbReference type="NCBI Taxonomy" id="300844"/>
    <lineage>
        <taxon>Eukaryota</taxon>
        <taxon>Viridiplantae</taxon>
        <taxon>Streptophyta</taxon>
        <taxon>Embryophyta</taxon>
        <taxon>Tracheophyta</taxon>
        <taxon>Spermatophyta</taxon>
        <taxon>Magnoliopsida</taxon>
        <taxon>eudicotyledons</taxon>
        <taxon>Gunneridae</taxon>
        <taxon>Pentapetalae</taxon>
        <taxon>asterids</taxon>
        <taxon>lamiids</taxon>
        <taxon>Lamiales</taxon>
        <taxon>Pedaliaceae</taxon>
        <taxon>Sesamum</taxon>
    </lineage>
</organism>
<sequence length="551" mass="59985">MVESGITSTDKTEFTECWRTTWRTPYIMRLALSAGIGGLLFGYDTGVISGALLYIKEDFESVDKKTWLQETIVSMAVAGAIIGAGVGGWINDRFGRKISIVVADFLFFVGATIMALSPAPWMIILGRVFVGFGVGMASMTTPLYISESSPHRIRGALVSTNSLLITGGQFLSYLINLAFTHVKGNCRWMLGVAGVPAVLQFVLMLSLPESPRWLFRNGKEDKARSILEKIYTSEEVEDELQALHISIEQDKANESSLGDGGTFGLLKNAWRNDVVRRGLYAGITVQVAQQFVGINTVMYYSPTIIQFAGFASNKTAMALSLITSGLNAIGSIVSMCFADRYGRRRLMIVSMIGIISCLVAYTKANDAASWGCMRCLEKDIDCAFCSAGTSLYHAGACLASDDAAKGACRVAKRTWYTEGCPSKVGFLAVVFLGLYIIVYSPGMGTVPWIVNSEIYPLKYRGFGGGVAAVANWSSNLIVSETYLPLTERLGSSGTFLLFAGFSLTGLVLIFFFVPETKGLQFEEVEKLLQKGYSPFRKKPGKAKNLKEGHEV</sequence>
<feature type="transmembrane region" description="Helical" evidence="10">
    <location>
        <begin position="122"/>
        <end position="145"/>
    </location>
</feature>
<dbReference type="GO" id="GO:0005366">
    <property type="term" value="F:myo-inositol:proton symporter activity"/>
    <property type="evidence" value="ECO:0007669"/>
    <property type="project" value="TreeGrafter"/>
</dbReference>
<comment type="caution">
    <text evidence="12">The sequence shown here is derived from an EMBL/GenBank/DDBJ whole genome shotgun (WGS) entry which is preliminary data.</text>
</comment>
<keyword evidence="5" id="KW-0769">Symport</keyword>
<dbReference type="EMBL" id="JACGWO010000002">
    <property type="protein sequence ID" value="KAK4433839.1"/>
    <property type="molecule type" value="Genomic_DNA"/>
</dbReference>
<dbReference type="PRINTS" id="PR00171">
    <property type="entry name" value="SUGRTRNSPORT"/>
</dbReference>
<keyword evidence="3 9" id="KW-0813">Transport</keyword>
<feature type="transmembrane region" description="Helical" evidence="10">
    <location>
        <begin position="316"/>
        <end position="338"/>
    </location>
</feature>
<name>A0AAE1YPG9_9LAMI</name>
<dbReference type="PANTHER" id="PTHR48020:SF20">
    <property type="entry name" value="INOSITOL TRANSPORTER 4-LIKE"/>
    <property type="match status" value="1"/>
</dbReference>
<dbReference type="InterPro" id="IPR020846">
    <property type="entry name" value="MFS_dom"/>
</dbReference>
<dbReference type="NCBIfam" id="TIGR00879">
    <property type="entry name" value="SP"/>
    <property type="match status" value="1"/>
</dbReference>
<evidence type="ECO:0000256" key="5">
    <source>
        <dbReference type="ARBA" id="ARBA00022847"/>
    </source>
</evidence>
<reference evidence="12" key="2">
    <citation type="journal article" date="2024" name="Plant">
        <title>Genomic evolution and insights into agronomic trait innovations of Sesamum species.</title>
        <authorList>
            <person name="Miao H."/>
            <person name="Wang L."/>
            <person name="Qu L."/>
            <person name="Liu H."/>
            <person name="Sun Y."/>
            <person name="Le M."/>
            <person name="Wang Q."/>
            <person name="Wei S."/>
            <person name="Zheng Y."/>
            <person name="Lin W."/>
            <person name="Duan Y."/>
            <person name="Cao H."/>
            <person name="Xiong S."/>
            <person name="Wang X."/>
            <person name="Wei L."/>
            <person name="Li C."/>
            <person name="Ma Q."/>
            <person name="Ju M."/>
            <person name="Zhao R."/>
            <person name="Li G."/>
            <person name="Mu C."/>
            <person name="Tian Q."/>
            <person name="Mei H."/>
            <person name="Zhang T."/>
            <person name="Gao T."/>
            <person name="Zhang H."/>
        </authorList>
    </citation>
    <scope>NUCLEOTIDE SEQUENCE</scope>
    <source>
        <strain evidence="12">3651</strain>
    </source>
</reference>
<dbReference type="FunFam" id="1.20.1250.20:FF:000121">
    <property type="entry name" value="Probable inositol transporter 2"/>
    <property type="match status" value="1"/>
</dbReference>
<dbReference type="InterPro" id="IPR005828">
    <property type="entry name" value="MFS_sugar_transport-like"/>
</dbReference>
<dbReference type="PROSITE" id="PS50850">
    <property type="entry name" value="MFS"/>
    <property type="match status" value="1"/>
</dbReference>
<feature type="transmembrane region" description="Helical" evidence="10">
    <location>
        <begin position="279"/>
        <end position="301"/>
    </location>
</feature>
<feature type="transmembrane region" description="Helical" evidence="10">
    <location>
        <begin position="98"/>
        <end position="116"/>
    </location>
</feature>
<feature type="transmembrane region" description="Helical" evidence="10">
    <location>
        <begin position="424"/>
        <end position="450"/>
    </location>
</feature>
<dbReference type="InterPro" id="IPR036259">
    <property type="entry name" value="MFS_trans_sf"/>
</dbReference>
<comment type="similarity">
    <text evidence="2 9">Belongs to the major facilitator superfamily. Sugar transporter (TC 2.A.1.1) family.</text>
</comment>
<evidence type="ECO:0000256" key="3">
    <source>
        <dbReference type="ARBA" id="ARBA00022448"/>
    </source>
</evidence>
<dbReference type="PANTHER" id="PTHR48020">
    <property type="entry name" value="PROTON MYO-INOSITOL COTRANSPORTER"/>
    <property type="match status" value="1"/>
</dbReference>
<dbReference type="InterPro" id="IPR050814">
    <property type="entry name" value="Myo-inositol_Transporter"/>
</dbReference>
<comment type="similarity">
    <text evidence="8">Belongs to the major facilitator superfamily. Phosphate:H(+) symporter (TC 2.A.1.9) family.</text>
</comment>
<comment type="subcellular location">
    <subcellularLocation>
        <location evidence="1">Membrane</location>
        <topology evidence="1">Multi-pass membrane protein</topology>
    </subcellularLocation>
</comment>
<keyword evidence="7 10" id="KW-0472">Membrane</keyword>
<gene>
    <name evidence="12" type="ORF">Salat_0546600</name>
</gene>
<dbReference type="CDD" id="cd17360">
    <property type="entry name" value="MFS_HMIT_like"/>
    <property type="match status" value="1"/>
</dbReference>
<dbReference type="Proteomes" id="UP001293254">
    <property type="component" value="Unassembled WGS sequence"/>
</dbReference>
<feature type="transmembrane region" description="Helical" evidence="10">
    <location>
        <begin position="188"/>
        <end position="207"/>
    </location>
</feature>
<evidence type="ECO:0000259" key="11">
    <source>
        <dbReference type="PROSITE" id="PS50850"/>
    </source>
</evidence>
<evidence type="ECO:0000313" key="12">
    <source>
        <dbReference type="EMBL" id="KAK4433839.1"/>
    </source>
</evidence>
<dbReference type="PROSITE" id="PS00217">
    <property type="entry name" value="SUGAR_TRANSPORT_2"/>
    <property type="match status" value="1"/>
</dbReference>
<keyword evidence="4 10" id="KW-0812">Transmembrane</keyword>
<dbReference type="AlphaFoldDB" id="A0AAE1YPG9"/>
<reference evidence="12" key="1">
    <citation type="submission" date="2020-06" db="EMBL/GenBank/DDBJ databases">
        <authorList>
            <person name="Li T."/>
            <person name="Hu X."/>
            <person name="Zhang T."/>
            <person name="Song X."/>
            <person name="Zhang H."/>
            <person name="Dai N."/>
            <person name="Sheng W."/>
            <person name="Hou X."/>
            <person name="Wei L."/>
        </authorList>
    </citation>
    <scope>NUCLEOTIDE SEQUENCE</scope>
    <source>
        <strain evidence="12">3651</strain>
        <tissue evidence="12">Leaf</tissue>
    </source>
</reference>
<dbReference type="PROSITE" id="PS00216">
    <property type="entry name" value="SUGAR_TRANSPORT_1"/>
    <property type="match status" value="1"/>
</dbReference>
<accession>A0AAE1YPG9</accession>
<dbReference type="InterPro" id="IPR005829">
    <property type="entry name" value="Sugar_transporter_CS"/>
</dbReference>
<evidence type="ECO:0000256" key="7">
    <source>
        <dbReference type="ARBA" id="ARBA00023136"/>
    </source>
</evidence>
<evidence type="ECO:0000313" key="13">
    <source>
        <dbReference type="Proteomes" id="UP001293254"/>
    </source>
</evidence>
<protein>
    <submittedName>
        <fullName evidence="12">Inositol transporter 4</fullName>
    </submittedName>
</protein>
<dbReference type="GO" id="GO:0005886">
    <property type="term" value="C:plasma membrane"/>
    <property type="evidence" value="ECO:0007669"/>
    <property type="project" value="UniProtKB-ARBA"/>
</dbReference>
<dbReference type="InterPro" id="IPR003663">
    <property type="entry name" value="Sugar/inositol_transpt"/>
</dbReference>
<evidence type="ECO:0000256" key="9">
    <source>
        <dbReference type="RuleBase" id="RU003346"/>
    </source>
</evidence>
<evidence type="ECO:0000256" key="1">
    <source>
        <dbReference type="ARBA" id="ARBA00004141"/>
    </source>
</evidence>
<evidence type="ECO:0000256" key="2">
    <source>
        <dbReference type="ARBA" id="ARBA00010992"/>
    </source>
</evidence>
<evidence type="ECO:0000256" key="10">
    <source>
        <dbReference type="SAM" id="Phobius"/>
    </source>
</evidence>
<keyword evidence="13" id="KW-1185">Reference proteome</keyword>
<feature type="transmembrane region" description="Helical" evidence="10">
    <location>
        <begin position="157"/>
        <end position="176"/>
    </location>
</feature>
<feature type="transmembrane region" description="Helical" evidence="10">
    <location>
        <begin position="30"/>
        <end position="55"/>
    </location>
</feature>
<feature type="transmembrane region" description="Helical" evidence="10">
    <location>
        <begin position="67"/>
        <end position="86"/>
    </location>
</feature>
<evidence type="ECO:0000256" key="8">
    <source>
        <dbReference type="ARBA" id="ARBA00044504"/>
    </source>
</evidence>
<dbReference type="Gene3D" id="1.20.1250.20">
    <property type="entry name" value="MFS general substrate transporter like domains"/>
    <property type="match status" value="2"/>
</dbReference>
<dbReference type="Pfam" id="PF00083">
    <property type="entry name" value="Sugar_tr"/>
    <property type="match status" value="2"/>
</dbReference>
<evidence type="ECO:0000256" key="4">
    <source>
        <dbReference type="ARBA" id="ARBA00022692"/>
    </source>
</evidence>
<dbReference type="SUPFAM" id="SSF103473">
    <property type="entry name" value="MFS general substrate transporter"/>
    <property type="match status" value="1"/>
</dbReference>
<keyword evidence="6 10" id="KW-1133">Transmembrane helix</keyword>
<dbReference type="FunFam" id="1.20.1250.20:FF:000137">
    <property type="entry name" value="Probable inositol transporter 2"/>
    <property type="match status" value="1"/>
</dbReference>
<feature type="transmembrane region" description="Helical" evidence="10">
    <location>
        <begin position="495"/>
        <end position="513"/>
    </location>
</feature>
<evidence type="ECO:0000256" key="6">
    <source>
        <dbReference type="ARBA" id="ARBA00022989"/>
    </source>
</evidence>
<feature type="domain" description="Major facilitator superfamily (MFS) profile" evidence="11">
    <location>
        <begin position="30"/>
        <end position="517"/>
    </location>
</feature>
<proteinExistence type="inferred from homology"/>